<sequence length="112" mass="13257">MNDNYFVENYYFNTMELSIHWSILIKVNLFLLDFRQMSAQTVFSALDYLNRWTRARAHSLAVKTQLVSAKNRAGASGSGIQDKHKAVKRFWKKFLRMSWLMHRFTARHMLGP</sequence>
<gene>
    <name evidence="1" type="ORF">OS493_037047</name>
</gene>
<reference evidence="1" key="1">
    <citation type="submission" date="2023-01" db="EMBL/GenBank/DDBJ databases">
        <title>Genome assembly of the deep-sea coral Lophelia pertusa.</title>
        <authorList>
            <person name="Herrera S."/>
            <person name="Cordes E."/>
        </authorList>
    </citation>
    <scope>NUCLEOTIDE SEQUENCE</scope>
    <source>
        <strain evidence="1">USNM1676648</strain>
        <tissue evidence="1">Polyp</tissue>
    </source>
</reference>
<comment type="caution">
    <text evidence="1">The sequence shown here is derived from an EMBL/GenBank/DDBJ whole genome shotgun (WGS) entry which is preliminary data.</text>
</comment>
<name>A0A9X0D6E3_9CNID</name>
<organism evidence="1 2">
    <name type="scientific">Desmophyllum pertusum</name>
    <dbReference type="NCBI Taxonomy" id="174260"/>
    <lineage>
        <taxon>Eukaryota</taxon>
        <taxon>Metazoa</taxon>
        <taxon>Cnidaria</taxon>
        <taxon>Anthozoa</taxon>
        <taxon>Hexacorallia</taxon>
        <taxon>Scleractinia</taxon>
        <taxon>Caryophylliina</taxon>
        <taxon>Caryophylliidae</taxon>
        <taxon>Desmophyllum</taxon>
    </lineage>
</organism>
<proteinExistence type="predicted"/>
<protein>
    <submittedName>
        <fullName evidence="1">Uncharacterized protein</fullName>
    </submittedName>
</protein>
<dbReference type="AlphaFoldDB" id="A0A9X0D6E3"/>
<dbReference type="Proteomes" id="UP001163046">
    <property type="component" value="Unassembled WGS sequence"/>
</dbReference>
<keyword evidence="2" id="KW-1185">Reference proteome</keyword>
<evidence type="ECO:0000313" key="2">
    <source>
        <dbReference type="Proteomes" id="UP001163046"/>
    </source>
</evidence>
<accession>A0A9X0D6E3</accession>
<dbReference type="EMBL" id="MU825462">
    <property type="protein sequence ID" value="KAJ7388530.1"/>
    <property type="molecule type" value="Genomic_DNA"/>
</dbReference>
<evidence type="ECO:0000313" key="1">
    <source>
        <dbReference type="EMBL" id="KAJ7388530.1"/>
    </source>
</evidence>